<organism evidence="6 7">
    <name type="scientific">Acetobacteroides hydrogenigenes</name>
    <dbReference type="NCBI Taxonomy" id="979970"/>
    <lineage>
        <taxon>Bacteria</taxon>
        <taxon>Pseudomonadati</taxon>
        <taxon>Bacteroidota</taxon>
        <taxon>Bacteroidia</taxon>
        <taxon>Bacteroidales</taxon>
        <taxon>Rikenellaceae</taxon>
        <taxon>Acetobacteroides</taxon>
    </lineage>
</organism>
<dbReference type="InterPro" id="IPR000792">
    <property type="entry name" value="Tscrpt_reg_LuxR_C"/>
</dbReference>
<evidence type="ECO:0000256" key="1">
    <source>
        <dbReference type="ARBA" id="ARBA00010641"/>
    </source>
</evidence>
<dbReference type="CDD" id="cd06171">
    <property type="entry name" value="Sigma70_r4"/>
    <property type="match status" value="1"/>
</dbReference>
<dbReference type="OrthoDB" id="1121921at2"/>
<evidence type="ECO:0000256" key="4">
    <source>
        <dbReference type="ARBA" id="ARBA00023163"/>
    </source>
</evidence>
<dbReference type="SUPFAM" id="SSF88946">
    <property type="entry name" value="Sigma2 domain of RNA polymerase sigma factors"/>
    <property type="match status" value="1"/>
</dbReference>
<name>A0A4V2RNR1_9BACT</name>
<reference evidence="6 7" key="1">
    <citation type="submission" date="2019-03" db="EMBL/GenBank/DDBJ databases">
        <title>Genomic Encyclopedia of Archaeal and Bacterial Type Strains, Phase II (KMG-II): from individual species to whole genera.</title>
        <authorList>
            <person name="Goeker M."/>
        </authorList>
    </citation>
    <scope>NUCLEOTIDE SEQUENCE [LARGE SCALE GENOMIC DNA]</scope>
    <source>
        <strain evidence="6 7">RL-C</strain>
    </source>
</reference>
<dbReference type="SMART" id="SM00421">
    <property type="entry name" value="HTH_LUXR"/>
    <property type="match status" value="1"/>
</dbReference>
<dbReference type="RefSeq" id="WP_131839828.1">
    <property type="nucleotide sequence ID" value="NZ_SLWB01000012.1"/>
</dbReference>
<comment type="similarity">
    <text evidence="1">Belongs to the sigma-70 factor family. ECF subfamily.</text>
</comment>
<dbReference type="InterPro" id="IPR013325">
    <property type="entry name" value="RNA_pol_sigma_r2"/>
</dbReference>
<keyword evidence="7" id="KW-1185">Reference proteome</keyword>
<dbReference type="Gene3D" id="1.10.10.10">
    <property type="entry name" value="Winged helix-like DNA-binding domain superfamily/Winged helix DNA-binding domain"/>
    <property type="match status" value="1"/>
</dbReference>
<dbReference type="PANTHER" id="PTHR43133">
    <property type="entry name" value="RNA POLYMERASE ECF-TYPE SIGMA FACTO"/>
    <property type="match status" value="1"/>
</dbReference>
<dbReference type="EMBL" id="SLWB01000012">
    <property type="protein sequence ID" value="TCN64680.1"/>
    <property type="molecule type" value="Genomic_DNA"/>
</dbReference>
<dbReference type="NCBIfam" id="TIGR02937">
    <property type="entry name" value="sigma70-ECF"/>
    <property type="match status" value="1"/>
</dbReference>
<dbReference type="Pfam" id="PF08281">
    <property type="entry name" value="Sigma70_r4_2"/>
    <property type="match status" value="1"/>
</dbReference>
<dbReference type="InterPro" id="IPR039425">
    <property type="entry name" value="RNA_pol_sigma-70-like"/>
</dbReference>
<evidence type="ECO:0000313" key="7">
    <source>
        <dbReference type="Proteomes" id="UP000294830"/>
    </source>
</evidence>
<dbReference type="InterPro" id="IPR036388">
    <property type="entry name" value="WH-like_DNA-bd_sf"/>
</dbReference>
<evidence type="ECO:0000259" key="5">
    <source>
        <dbReference type="SMART" id="SM00421"/>
    </source>
</evidence>
<dbReference type="SUPFAM" id="SSF88659">
    <property type="entry name" value="Sigma3 and sigma4 domains of RNA polymerase sigma factors"/>
    <property type="match status" value="1"/>
</dbReference>
<dbReference type="InterPro" id="IPR013324">
    <property type="entry name" value="RNA_pol_sigma_r3/r4-like"/>
</dbReference>
<evidence type="ECO:0000256" key="2">
    <source>
        <dbReference type="ARBA" id="ARBA00023015"/>
    </source>
</evidence>
<dbReference type="GO" id="GO:0003677">
    <property type="term" value="F:DNA binding"/>
    <property type="evidence" value="ECO:0007669"/>
    <property type="project" value="InterPro"/>
</dbReference>
<evidence type="ECO:0000313" key="6">
    <source>
        <dbReference type="EMBL" id="TCN64680.1"/>
    </source>
</evidence>
<dbReference type="GO" id="GO:0016987">
    <property type="term" value="F:sigma factor activity"/>
    <property type="evidence" value="ECO:0007669"/>
    <property type="project" value="UniProtKB-KW"/>
</dbReference>
<keyword evidence="3" id="KW-0731">Sigma factor</keyword>
<proteinExistence type="inferred from homology"/>
<dbReference type="InterPro" id="IPR007627">
    <property type="entry name" value="RNA_pol_sigma70_r2"/>
</dbReference>
<dbReference type="AlphaFoldDB" id="A0A4V2RNR1"/>
<dbReference type="InterPro" id="IPR013249">
    <property type="entry name" value="RNA_pol_sigma70_r4_t2"/>
</dbReference>
<dbReference type="Gene3D" id="1.10.1740.10">
    <property type="match status" value="1"/>
</dbReference>
<evidence type="ECO:0000256" key="3">
    <source>
        <dbReference type="ARBA" id="ARBA00023082"/>
    </source>
</evidence>
<comment type="caution">
    <text evidence="6">The sequence shown here is derived from an EMBL/GenBank/DDBJ whole genome shotgun (WGS) entry which is preliminary data.</text>
</comment>
<dbReference type="PANTHER" id="PTHR43133:SF46">
    <property type="entry name" value="RNA POLYMERASE SIGMA-70 FACTOR ECF SUBFAMILY"/>
    <property type="match status" value="1"/>
</dbReference>
<keyword evidence="2" id="KW-0805">Transcription regulation</keyword>
<dbReference type="InterPro" id="IPR014284">
    <property type="entry name" value="RNA_pol_sigma-70_dom"/>
</dbReference>
<accession>A0A4V2RNR1</accession>
<keyword evidence="4" id="KW-0804">Transcription</keyword>
<gene>
    <name evidence="6" type="ORF">CLV25_1127</name>
</gene>
<sequence length="190" mass="22282">MQVSFLWERFKKGDAAAFETLYNNHIDELLRYGSRFTRDTTLIEDCIHDLFVRLYERRDSLNSPNSLKAYLLTSLRREILLNIKRQNVPQKDISQSEFILDIDIEQAIIRSELKQEQLEQVQQVIDSLSDRQREVIFLSFYNGLSNDEISQILGINNQSVRNLLSQGLKRMRSETQLPSLLLITTLSKFI</sequence>
<dbReference type="Proteomes" id="UP000294830">
    <property type="component" value="Unassembled WGS sequence"/>
</dbReference>
<protein>
    <submittedName>
        <fullName evidence="6">RNA polymerase sigma factor (Sigma-70 family)</fullName>
    </submittedName>
</protein>
<dbReference type="GO" id="GO:0006352">
    <property type="term" value="P:DNA-templated transcription initiation"/>
    <property type="evidence" value="ECO:0007669"/>
    <property type="project" value="InterPro"/>
</dbReference>
<feature type="domain" description="HTH luxR-type" evidence="5">
    <location>
        <begin position="125"/>
        <end position="181"/>
    </location>
</feature>
<dbReference type="Pfam" id="PF04542">
    <property type="entry name" value="Sigma70_r2"/>
    <property type="match status" value="1"/>
</dbReference>